<name>A0A9D1ZW68_9MICC</name>
<dbReference type="Pfam" id="PF11296">
    <property type="entry name" value="DUF3097_C"/>
    <property type="match status" value="1"/>
</dbReference>
<sequence>MDYRDTWGQADLTSHRPALPKVPLAPGMVLEDAATGFVGAAVTLRATASGPQVGLEDRRGRVKFFPLGPGFLLEGRSIDLAKPQQKPKTATRQVSRSGSVAVENTPARTARASRIWVEGVHDAELIEKVWGHDLRVEGIVVEPLHGVDDLAAAVAGFGPASQRKLGILVDHLVEGSKEERIAQEAMAVAGARNNVLIVGHPFVDIWQAVKPQVLGLQAWPEVPRGEDWKTGILRRFGRTAETPEDIRAGWDSILKRVNSYTDLEPSLLGPVEHLIDFVTLGGPAG</sequence>
<feature type="domain" description="DUF3097" evidence="3">
    <location>
        <begin position="21"/>
        <end position="83"/>
    </location>
</feature>
<accession>A0A9D1ZW68</accession>
<comment type="caution">
    <text evidence="4">The sequence shown here is derived from an EMBL/GenBank/DDBJ whole genome shotgun (WGS) entry which is preliminary data.</text>
</comment>
<feature type="region of interest" description="Disordered" evidence="1">
    <location>
        <begin position="82"/>
        <end position="103"/>
    </location>
</feature>
<gene>
    <name evidence="4" type="ORF">H9821_05840</name>
</gene>
<evidence type="ECO:0000256" key="1">
    <source>
        <dbReference type="SAM" id="MobiDB-lite"/>
    </source>
</evidence>
<protein>
    <submittedName>
        <fullName evidence="4">DUF3097 domain-containing protein</fullName>
    </submittedName>
</protein>
<reference evidence="4" key="1">
    <citation type="journal article" date="2021" name="PeerJ">
        <title>Extensive microbial diversity within the chicken gut microbiome revealed by metagenomics and culture.</title>
        <authorList>
            <person name="Gilroy R."/>
            <person name="Ravi A."/>
            <person name="Getino M."/>
            <person name="Pursley I."/>
            <person name="Horton D.L."/>
            <person name="Alikhan N.F."/>
            <person name="Baker D."/>
            <person name="Gharbi K."/>
            <person name="Hall N."/>
            <person name="Watson M."/>
            <person name="Adriaenssens E.M."/>
            <person name="Foster-Nyarko E."/>
            <person name="Jarju S."/>
            <person name="Secka A."/>
            <person name="Antonio M."/>
            <person name="Oren A."/>
            <person name="Chaudhuri R.R."/>
            <person name="La Ragione R."/>
            <person name="Hildebrand F."/>
            <person name="Pallen M.J."/>
        </authorList>
    </citation>
    <scope>NUCLEOTIDE SEQUENCE</scope>
    <source>
        <strain evidence="4">ChiHjej12B11-9195</strain>
    </source>
</reference>
<dbReference type="Proteomes" id="UP000824134">
    <property type="component" value="Unassembled WGS sequence"/>
</dbReference>
<evidence type="ECO:0000259" key="3">
    <source>
        <dbReference type="Pfam" id="PF22845"/>
    </source>
</evidence>
<evidence type="ECO:0000259" key="2">
    <source>
        <dbReference type="Pfam" id="PF11296"/>
    </source>
</evidence>
<organism evidence="4 5">
    <name type="scientific">Candidatus Rothia avicola</name>
    <dbReference type="NCBI Taxonomy" id="2840478"/>
    <lineage>
        <taxon>Bacteria</taxon>
        <taxon>Bacillati</taxon>
        <taxon>Actinomycetota</taxon>
        <taxon>Actinomycetes</taxon>
        <taxon>Micrococcales</taxon>
        <taxon>Micrococcaceae</taxon>
        <taxon>Rothia</taxon>
    </lineage>
</organism>
<feature type="compositionally biased region" description="Polar residues" evidence="1">
    <location>
        <begin position="86"/>
        <end position="98"/>
    </location>
</feature>
<evidence type="ECO:0000313" key="4">
    <source>
        <dbReference type="EMBL" id="HIY95169.1"/>
    </source>
</evidence>
<dbReference type="InterPro" id="IPR053883">
    <property type="entry name" value="DUF3097_N"/>
</dbReference>
<reference evidence="4" key="2">
    <citation type="submission" date="2021-04" db="EMBL/GenBank/DDBJ databases">
        <authorList>
            <person name="Gilroy R."/>
        </authorList>
    </citation>
    <scope>NUCLEOTIDE SEQUENCE</scope>
    <source>
        <strain evidence="4">ChiHjej12B11-9195</strain>
    </source>
</reference>
<dbReference type="InterPro" id="IPR021447">
    <property type="entry name" value="DUF3097_C"/>
</dbReference>
<dbReference type="AlphaFoldDB" id="A0A9D1ZW68"/>
<dbReference type="Pfam" id="PF22845">
    <property type="entry name" value="DUF3097_N"/>
    <property type="match status" value="1"/>
</dbReference>
<feature type="domain" description="DUF3097" evidence="2">
    <location>
        <begin position="113"/>
        <end position="279"/>
    </location>
</feature>
<dbReference type="EMBL" id="DXCN01000044">
    <property type="protein sequence ID" value="HIY95169.1"/>
    <property type="molecule type" value="Genomic_DNA"/>
</dbReference>
<evidence type="ECO:0000313" key="5">
    <source>
        <dbReference type="Proteomes" id="UP000824134"/>
    </source>
</evidence>
<proteinExistence type="predicted"/>